<feature type="compositionally biased region" description="Polar residues" evidence="1">
    <location>
        <begin position="1"/>
        <end position="13"/>
    </location>
</feature>
<sequence>MKILNATNSTECFHTSTSHRSRSSKRQHYHRPEQFYSSLTDSDISTKDYEDAKKVWSSFKNFPISENTRIFTSKTDVLLLVGYLRTFEKRVMRLMN</sequence>
<organism evidence="2 3">
    <name type="scientific">Trichogramma brassicae</name>
    <dbReference type="NCBI Taxonomy" id="86971"/>
    <lineage>
        <taxon>Eukaryota</taxon>
        <taxon>Metazoa</taxon>
        <taxon>Ecdysozoa</taxon>
        <taxon>Arthropoda</taxon>
        <taxon>Hexapoda</taxon>
        <taxon>Insecta</taxon>
        <taxon>Pterygota</taxon>
        <taxon>Neoptera</taxon>
        <taxon>Endopterygota</taxon>
        <taxon>Hymenoptera</taxon>
        <taxon>Apocrita</taxon>
        <taxon>Proctotrupomorpha</taxon>
        <taxon>Chalcidoidea</taxon>
        <taxon>Trichogrammatidae</taxon>
        <taxon>Trichogramma</taxon>
    </lineage>
</organism>
<dbReference type="AlphaFoldDB" id="A0A6H5IU67"/>
<reference evidence="2 3" key="1">
    <citation type="submission" date="2020-02" db="EMBL/GenBank/DDBJ databases">
        <authorList>
            <person name="Ferguson B K."/>
        </authorList>
    </citation>
    <scope>NUCLEOTIDE SEQUENCE [LARGE SCALE GENOMIC DNA]</scope>
</reference>
<evidence type="ECO:0000256" key="1">
    <source>
        <dbReference type="SAM" id="MobiDB-lite"/>
    </source>
</evidence>
<dbReference type="Proteomes" id="UP000479190">
    <property type="component" value="Unassembled WGS sequence"/>
</dbReference>
<keyword evidence="3" id="KW-1185">Reference proteome</keyword>
<proteinExistence type="predicted"/>
<dbReference type="EMBL" id="CADCXV010000903">
    <property type="protein sequence ID" value="CAB0038313.1"/>
    <property type="molecule type" value="Genomic_DNA"/>
</dbReference>
<accession>A0A6H5IU67</accession>
<gene>
    <name evidence="2" type="ORF">TBRA_LOCUS10099</name>
</gene>
<evidence type="ECO:0000313" key="2">
    <source>
        <dbReference type="EMBL" id="CAB0038313.1"/>
    </source>
</evidence>
<evidence type="ECO:0000313" key="3">
    <source>
        <dbReference type="Proteomes" id="UP000479190"/>
    </source>
</evidence>
<protein>
    <submittedName>
        <fullName evidence="2">Uncharacterized protein</fullName>
    </submittedName>
</protein>
<feature type="region of interest" description="Disordered" evidence="1">
    <location>
        <begin position="1"/>
        <end position="30"/>
    </location>
</feature>
<name>A0A6H5IU67_9HYME</name>
<feature type="compositionally biased region" description="Basic residues" evidence="1">
    <location>
        <begin position="17"/>
        <end position="29"/>
    </location>
</feature>